<feature type="domain" description="Peptidase M16 N-terminal" evidence="2">
    <location>
        <begin position="80"/>
        <end position="178"/>
    </location>
</feature>
<protein>
    <recommendedName>
        <fullName evidence="6">Peptidase M16 C-terminal domain-containing protein</fullName>
    </recommendedName>
</protein>
<dbReference type="PANTHER" id="PTHR11851">
    <property type="entry name" value="METALLOPROTEASE"/>
    <property type="match status" value="1"/>
</dbReference>
<dbReference type="Gene3D" id="3.30.830.10">
    <property type="entry name" value="Metalloenzyme, LuxS/M16 peptidase-like"/>
    <property type="match status" value="2"/>
</dbReference>
<evidence type="ECO:0000256" key="1">
    <source>
        <dbReference type="SAM" id="SignalP"/>
    </source>
</evidence>
<dbReference type="Pfam" id="PF00675">
    <property type="entry name" value="Peptidase_M16"/>
    <property type="match status" value="1"/>
</dbReference>
<accession>A0A1Q6A154</accession>
<dbReference type="OrthoDB" id="9811314at2"/>
<dbReference type="InterPro" id="IPR011249">
    <property type="entry name" value="Metalloenz_LuxS/M16"/>
</dbReference>
<gene>
    <name evidence="4" type="ORF">RG47T_3207</name>
</gene>
<name>A0A1Q6A154_9SPHI</name>
<organism evidence="4 5">
    <name type="scientific">Mucilaginibacter polytrichastri</name>
    <dbReference type="NCBI Taxonomy" id="1302689"/>
    <lineage>
        <taxon>Bacteria</taxon>
        <taxon>Pseudomonadati</taxon>
        <taxon>Bacteroidota</taxon>
        <taxon>Sphingobacteriia</taxon>
        <taxon>Sphingobacteriales</taxon>
        <taxon>Sphingobacteriaceae</taxon>
        <taxon>Mucilaginibacter</taxon>
    </lineage>
</organism>
<evidence type="ECO:0000259" key="3">
    <source>
        <dbReference type="Pfam" id="PF05193"/>
    </source>
</evidence>
<dbReference type="AlphaFoldDB" id="A0A1Q6A154"/>
<keyword evidence="5" id="KW-1185">Reference proteome</keyword>
<keyword evidence="1" id="KW-0732">Signal</keyword>
<evidence type="ECO:0008006" key="6">
    <source>
        <dbReference type="Google" id="ProtNLM"/>
    </source>
</evidence>
<feature type="domain" description="Peptidase M16 C-terminal" evidence="3">
    <location>
        <begin position="191"/>
        <end position="357"/>
    </location>
</feature>
<dbReference type="SUPFAM" id="SSF63411">
    <property type="entry name" value="LuxS/MPP-like metallohydrolase"/>
    <property type="match status" value="2"/>
</dbReference>
<reference evidence="4 5" key="1">
    <citation type="submission" date="2016-11" db="EMBL/GenBank/DDBJ databases">
        <title>Whole Genome Sequencing of Mucilaginibacter polytrichastri RG4-7(T) isolated from the moss sample.</title>
        <authorList>
            <person name="Li Y."/>
        </authorList>
    </citation>
    <scope>NUCLEOTIDE SEQUENCE [LARGE SCALE GENOMIC DNA]</scope>
    <source>
        <strain evidence="4 5">RG4-7</strain>
    </source>
</reference>
<dbReference type="InterPro" id="IPR007863">
    <property type="entry name" value="Peptidase_M16_C"/>
</dbReference>
<dbReference type="EMBL" id="MPPL01000001">
    <property type="protein sequence ID" value="OKS87745.1"/>
    <property type="molecule type" value="Genomic_DNA"/>
</dbReference>
<sequence>MKKFITTIFSLCLIISAGTAQSLPTNTTTSFMVNGLKVIFKPTVKDVISVRMYYRGGVYNYPGMQAGIESLALKAATECGTKKYNADKFRDLADEFGVSIGGTSTYDYGNIGIDCVAKYFNQSWDLFAEAINNPVFEEAEVQLLKSKQITYANGQQSDPDQHLDDLLAQNAFAGTPYATDPDGNEQTLSTFNSADLKEYYYNLLNKNRMFIVVAGNVTRQQIEEKIKASFATLPEKPYTAPSPKPPVWKENKLDVESRQLATNYIAAAFNAPPVNSPDFLAYRMGISAFGGTLFNELRTKLNLSYDPAAYAVSLQMAYGVLKVSTNSPKQAVEATDRTLSRLKELGISDDGLKYLKSSFITSNYIKQQGSGAITSNLGSAEINGGWEFAEKMPELINAVTTEQINAAMLKYIGGLRWTYLGDPDLAKQALDAFSTQVH</sequence>
<dbReference type="RefSeq" id="WP_074490308.1">
    <property type="nucleotide sequence ID" value="NZ_FPAM01000016.1"/>
</dbReference>
<dbReference type="PANTHER" id="PTHR11851:SF224">
    <property type="entry name" value="PROCESSING PROTEASE"/>
    <property type="match status" value="1"/>
</dbReference>
<dbReference type="GO" id="GO:0046872">
    <property type="term" value="F:metal ion binding"/>
    <property type="evidence" value="ECO:0007669"/>
    <property type="project" value="InterPro"/>
</dbReference>
<feature type="chain" id="PRO_5010173936" description="Peptidase M16 C-terminal domain-containing protein" evidence="1">
    <location>
        <begin position="23"/>
        <end position="438"/>
    </location>
</feature>
<dbReference type="InterPro" id="IPR011765">
    <property type="entry name" value="Pept_M16_N"/>
</dbReference>
<comment type="caution">
    <text evidence="4">The sequence shown here is derived from an EMBL/GenBank/DDBJ whole genome shotgun (WGS) entry which is preliminary data.</text>
</comment>
<dbReference type="Proteomes" id="UP000186720">
    <property type="component" value="Unassembled WGS sequence"/>
</dbReference>
<evidence type="ECO:0000259" key="2">
    <source>
        <dbReference type="Pfam" id="PF00675"/>
    </source>
</evidence>
<dbReference type="Pfam" id="PF05193">
    <property type="entry name" value="Peptidase_M16_C"/>
    <property type="match status" value="1"/>
</dbReference>
<feature type="signal peptide" evidence="1">
    <location>
        <begin position="1"/>
        <end position="22"/>
    </location>
</feature>
<evidence type="ECO:0000313" key="4">
    <source>
        <dbReference type="EMBL" id="OKS87745.1"/>
    </source>
</evidence>
<evidence type="ECO:0000313" key="5">
    <source>
        <dbReference type="Proteomes" id="UP000186720"/>
    </source>
</evidence>
<dbReference type="InterPro" id="IPR050361">
    <property type="entry name" value="MPP/UQCRC_Complex"/>
</dbReference>
<proteinExistence type="predicted"/>
<dbReference type="STRING" id="1302689.RG47T_3207"/>